<organism evidence="1 2">
    <name type="scientific">Capsicum baccatum</name>
    <name type="common">Peruvian pepper</name>
    <dbReference type="NCBI Taxonomy" id="33114"/>
    <lineage>
        <taxon>Eukaryota</taxon>
        <taxon>Viridiplantae</taxon>
        <taxon>Streptophyta</taxon>
        <taxon>Embryophyta</taxon>
        <taxon>Tracheophyta</taxon>
        <taxon>Spermatophyta</taxon>
        <taxon>Magnoliopsida</taxon>
        <taxon>eudicotyledons</taxon>
        <taxon>Gunneridae</taxon>
        <taxon>Pentapetalae</taxon>
        <taxon>asterids</taxon>
        <taxon>lamiids</taxon>
        <taxon>Solanales</taxon>
        <taxon>Solanaceae</taxon>
        <taxon>Solanoideae</taxon>
        <taxon>Capsiceae</taxon>
        <taxon>Capsicum</taxon>
    </lineage>
</organism>
<evidence type="ECO:0000313" key="2">
    <source>
        <dbReference type="Proteomes" id="UP000224567"/>
    </source>
</evidence>
<gene>
    <name evidence="1" type="ORF">CQW23_13613</name>
</gene>
<reference evidence="1 2" key="1">
    <citation type="journal article" date="2017" name="Genome Biol.">
        <title>New reference genome sequences of hot pepper reveal the massive evolution of plant disease-resistance genes by retroduplication.</title>
        <authorList>
            <person name="Kim S."/>
            <person name="Park J."/>
            <person name="Yeom S.I."/>
            <person name="Kim Y.M."/>
            <person name="Seo E."/>
            <person name="Kim K.T."/>
            <person name="Kim M.S."/>
            <person name="Lee J.M."/>
            <person name="Cheong K."/>
            <person name="Shin H.S."/>
            <person name="Kim S.B."/>
            <person name="Han K."/>
            <person name="Lee J."/>
            <person name="Park M."/>
            <person name="Lee H.A."/>
            <person name="Lee H.Y."/>
            <person name="Lee Y."/>
            <person name="Oh S."/>
            <person name="Lee J.H."/>
            <person name="Choi E."/>
            <person name="Choi E."/>
            <person name="Lee S.E."/>
            <person name="Jeon J."/>
            <person name="Kim H."/>
            <person name="Choi G."/>
            <person name="Song H."/>
            <person name="Lee J."/>
            <person name="Lee S.C."/>
            <person name="Kwon J.K."/>
            <person name="Lee H.Y."/>
            <person name="Koo N."/>
            <person name="Hong Y."/>
            <person name="Kim R.W."/>
            <person name="Kang W.H."/>
            <person name="Huh J.H."/>
            <person name="Kang B.C."/>
            <person name="Yang T.J."/>
            <person name="Lee Y.H."/>
            <person name="Bennetzen J.L."/>
            <person name="Choi D."/>
        </authorList>
    </citation>
    <scope>NUCLEOTIDE SEQUENCE [LARGE SCALE GENOMIC DNA]</scope>
    <source>
        <strain evidence="2">cv. PBC81</strain>
    </source>
</reference>
<sequence length="190" mass="21956">MENEGKRENNFVVSFSALRKDVVDVLDFMERLKNEEDQNAVGMAEQIDVLKLVLTFYCTYIQLSHCDLDKFEDVMSGSRQVVENLLQPILDDVDNNVRRKYNMDHVLPSLMDNIDECITSCLSSKSSATMTDEQLDFLFLNLHHLYKHLAEQIFPLDTQYEILQTVSGNMKDFHGLIVNGCVEHKIVQYV</sequence>
<dbReference type="Proteomes" id="UP000224567">
    <property type="component" value="Unassembled WGS sequence"/>
</dbReference>
<comment type="caution">
    <text evidence="1">The sequence shown here is derived from an EMBL/GenBank/DDBJ whole genome shotgun (WGS) entry which is preliminary data.</text>
</comment>
<proteinExistence type="predicted"/>
<dbReference type="OrthoDB" id="1310753at2759"/>
<evidence type="ECO:0000313" key="1">
    <source>
        <dbReference type="EMBL" id="PHT44455.1"/>
    </source>
</evidence>
<protein>
    <submittedName>
        <fullName evidence="1">Uncharacterized protein</fullName>
    </submittedName>
</protein>
<keyword evidence="2" id="KW-1185">Reference proteome</keyword>
<reference evidence="2" key="2">
    <citation type="journal article" date="2017" name="J. Anim. Genet.">
        <title>Multiple reference genome sequences of hot pepper reveal the massive evolution of plant disease resistance genes by retroduplication.</title>
        <authorList>
            <person name="Kim S."/>
            <person name="Park J."/>
            <person name="Yeom S.-I."/>
            <person name="Kim Y.-M."/>
            <person name="Seo E."/>
            <person name="Kim K.-T."/>
            <person name="Kim M.-S."/>
            <person name="Lee J.M."/>
            <person name="Cheong K."/>
            <person name="Shin H.-S."/>
            <person name="Kim S.-B."/>
            <person name="Han K."/>
            <person name="Lee J."/>
            <person name="Park M."/>
            <person name="Lee H.-A."/>
            <person name="Lee H.-Y."/>
            <person name="Lee Y."/>
            <person name="Oh S."/>
            <person name="Lee J.H."/>
            <person name="Choi E."/>
            <person name="Choi E."/>
            <person name="Lee S.E."/>
            <person name="Jeon J."/>
            <person name="Kim H."/>
            <person name="Choi G."/>
            <person name="Song H."/>
            <person name="Lee J."/>
            <person name="Lee S.-C."/>
            <person name="Kwon J.-K."/>
            <person name="Lee H.-Y."/>
            <person name="Koo N."/>
            <person name="Hong Y."/>
            <person name="Kim R.W."/>
            <person name="Kang W.-H."/>
            <person name="Huh J.H."/>
            <person name="Kang B.-C."/>
            <person name="Yang T.-J."/>
            <person name="Lee Y.-H."/>
            <person name="Bennetzen J.L."/>
            <person name="Choi D."/>
        </authorList>
    </citation>
    <scope>NUCLEOTIDE SEQUENCE [LARGE SCALE GENOMIC DNA]</scope>
    <source>
        <strain evidence="2">cv. PBC81</strain>
    </source>
</reference>
<dbReference type="AlphaFoldDB" id="A0A2G2WGT4"/>
<accession>A0A2G2WGT4</accession>
<dbReference type="EMBL" id="MLFT02000006">
    <property type="protein sequence ID" value="PHT44455.1"/>
    <property type="molecule type" value="Genomic_DNA"/>
</dbReference>
<name>A0A2G2WGT4_CAPBA</name>